<feature type="transmembrane region" description="Helical" evidence="1">
    <location>
        <begin position="117"/>
        <end position="135"/>
    </location>
</feature>
<feature type="transmembrane region" description="Helical" evidence="1">
    <location>
        <begin position="86"/>
        <end position="105"/>
    </location>
</feature>
<accession>A0A370CJD8</accession>
<name>A0A370CJD8_9COXI</name>
<feature type="transmembrane region" description="Helical" evidence="1">
    <location>
        <begin position="284"/>
        <end position="307"/>
    </location>
</feature>
<evidence type="ECO:0000313" key="3">
    <source>
        <dbReference type="Proteomes" id="UP000226429"/>
    </source>
</evidence>
<organism evidence="2 3">
    <name type="scientific">Candidatus Aquirickettsiella gammari</name>
    <dbReference type="NCBI Taxonomy" id="2016198"/>
    <lineage>
        <taxon>Bacteria</taxon>
        <taxon>Pseudomonadati</taxon>
        <taxon>Pseudomonadota</taxon>
        <taxon>Gammaproteobacteria</taxon>
        <taxon>Legionellales</taxon>
        <taxon>Coxiellaceae</taxon>
        <taxon>Candidatus Aquirickettsiella</taxon>
    </lineage>
</organism>
<feature type="transmembrane region" description="Helical" evidence="1">
    <location>
        <begin position="61"/>
        <end position="80"/>
    </location>
</feature>
<keyword evidence="1" id="KW-1133">Transmembrane helix</keyword>
<dbReference type="EMBL" id="NMOS02000002">
    <property type="protein sequence ID" value="RDH40971.1"/>
    <property type="molecule type" value="Genomic_DNA"/>
</dbReference>
<evidence type="ECO:0000313" key="2">
    <source>
        <dbReference type="EMBL" id="RDH40971.1"/>
    </source>
</evidence>
<gene>
    <name evidence="2" type="ORF">CFE62_001005</name>
</gene>
<reference evidence="2 3" key="1">
    <citation type="journal article" date="2017" name="Int. J. Syst. Evol. Microbiol.">
        <title>Aquarickettsiella crustaci n. gen. n. sp. (Gammaproteobacteria: Legionellales: Coxiellaceae); a bacterial pathogen of the freshwater crustacean: Gammarus fossarum (Malacostraca: Amphipoda).</title>
        <authorList>
            <person name="Bojko J."/>
            <person name="Dunn A.M."/>
            <person name="Stebbing P.D."/>
            <person name="Van Aerle R."/>
            <person name="Bacela-Spychalska K."/>
            <person name="Bean T.P."/>
            <person name="Stentiford G.D."/>
        </authorList>
    </citation>
    <scope>NUCLEOTIDE SEQUENCE [LARGE SCALE GENOMIC DNA]</scope>
    <source>
        <strain evidence="2">RA15029</strain>
    </source>
</reference>
<evidence type="ECO:0008006" key="4">
    <source>
        <dbReference type="Google" id="ProtNLM"/>
    </source>
</evidence>
<dbReference type="Proteomes" id="UP000226429">
    <property type="component" value="Unassembled WGS sequence"/>
</dbReference>
<feature type="transmembrane region" description="Helical" evidence="1">
    <location>
        <begin position="379"/>
        <end position="398"/>
    </location>
</feature>
<feature type="transmembrane region" description="Helical" evidence="1">
    <location>
        <begin position="179"/>
        <end position="203"/>
    </location>
</feature>
<reference evidence="2 3" key="2">
    <citation type="journal article" date="2018" name="J. Invertebr. Pathol.">
        <title>'Candidatus Aquirickettsiella gammari' (Gammaproteobacteria: Legionellales: Coxiellaceae): A bacterial pathogen of the freshwater crustacean Gammarus fossarum (Malacostraca: Amphipoda).</title>
        <authorList>
            <person name="Bojko J."/>
            <person name="Dunn A.M."/>
            <person name="Stebbing P.D."/>
            <person name="van Aerle R."/>
            <person name="Bacela-Spychalska K."/>
            <person name="Bean T.P."/>
            <person name="Urrutia A."/>
            <person name="Stentiford G.D."/>
        </authorList>
    </citation>
    <scope>NUCLEOTIDE SEQUENCE [LARGE SCALE GENOMIC DNA]</scope>
    <source>
        <strain evidence="2">RA15029</strain>
    </source>
</reference>
<keyword evidence="1" id="KW-0472">Membrane</keyword>
<feature type="transmembrane region" description="Helical" evidence="1">
    <location>
        <begin position="319"/>
        <end position="339"/>
    </location>
</feature>
<comment type="caution">
    <text evidence="2">The sequence shown here is derived from an EMBL/GenBank/DDBJ whole genome shotgun (WGS) entry which is preliminary data.</text>
</comment>
<proteinExistence type="predicted"/>
<dbReference type="AlphaFoldDB" id="A0A370CJD8"/>
<sequence>MKIKDKLIYFIEYSGLFILLLFASLIYTNQKVASLFFNADGLAAVLLLKDLFIEHGHYKDWVIPSVGHFFPSMTIFSLILLIVKNVYLYFLIAMWMIIIAMYFAVKLIYSQYFSTRKSTFCALMVTTGIFLLAFSNRPPYNILLVPFYHVEEFIAGIFLLGIQINLLNKDKLTYKDYILIALSALITFGCSVSDLLFLVQFAGPIFLTYSVFCLTRRINFFQYLLFSSPIILSSIAGLFILNFFIVNFNLSTYLSHPSLAKISFSTISAQLIVLIKTFKASSNYFIRVIYSIFYSILILSIGSMIFTKNKKNIKNHIKKMSFLILFIFSSMFFTIVSVFCLTDVHYVIDRYMFPLFYFPFLLFFIPIAYFNIKLLNSKILSYLTAAVFLYTMINILVYTNRSSFKIHMSYYPQYVRCIDKSLRGYGHNGIAQYWDANLITALSLENIKVVPVINSLYAFPWLININRFKDPINFIIIDIPDKDYNPFILDENLVYSLYGPPTKIVICEKKKILIYSRVIKLR</sequence>
<feature type="transmembrane region" description="Helical" evidence="1">
    <location>
        <begin position="7"/>
        <end position="26"/>
    </location>
</feature>
<protein>
    <recommendedName>
        <fullName evidence="4">Glycosyltransferase RgtA/B/C/D-like domain-containing protein</fullName>
    </recommendedName>
</protein>
<feature type="transmembrane region" description="Helical" evidence="1">
    <location>
        <begin position="223"/>
        <end position="246"/>
    </location>
</feature>
<keyword evidence="3" id="KW-1185">Reference proteome</keyword>
<feature type="transmembrane region" description="Helical" evidence="1">
    <location>
        <begin position="147"/>
        <end position="167"/>
    </location>
</feature>
<evidence type="ECO:0000256" key="1">
    <source>
        <dbReference type="SAM" id="Phobius"/>
    </source>
</evidence>
<keyword evidence="1" id="KW-0812">Transmembrane</keyword>
<feature type="transmembrane region" description="Helical" evidence="1">
    <location>
        <begin position="351"/>
        <end position="372"/>
    </location>
</feature>